<feature type="domain" description="PEP-utilising enzyme mobile" evidence="20">
    <location>
        <begin position="504"/>
        <end position="575"/>
    </location>
</feature>
<evidence type="ECO:0000256" key="18">
    <source>
        <dbReference type="RuleBase" id="RU000504"/>
    </source>
</evidence>
<dbReference type="SUPFAM" id="SSF50800">
    <property type="entry name" value="PK beta-barrel domain-like"/>
    <property type="match status" value="1"/>
</dbReference>
<evidence type="ECO:0000256" key="10">
    <source>
        <dbReference type="ARBA" id="ARBA00022741"/>
    </source>
</evidence>
<keyword evidence="10" id="KW-0547">Nucleotide-binding</keyword>
<evidence type="ECO:0000256" key="7">
    <source>
        <dbReference type="ARBA" id="ARBA00018587"/>
    </source>
</evidence>
<dbReference type="UniPathway" id="UPA00109">
    <property type="reaction ID" value="UER00188"/>
</dbReference>
<reference evidence="23" key="1">
    <citation type="submission" date="2007-10" db="EMBL/GenBank/DDBJ databases">
        <title>Complete sequence of chromosome of Desulforudis audaxviator MP104C.</title>
        <authorList>
            <person name="Copeland A."/>
            <person name="Lucas S."/>
            <person name="Lapidus A."/>
            <person name="Barry K."/>
            <person name="Glavina del Rio T."/>
            <person name="Dalin E."/>
            <person name="Tice H."/>
            <person name="Bruce D."/>
            <person name="Pitluck S."/>
            <person name="Lowry S.R."/>
            <person name="Larimer F."/>
            <person name="Land M.L."/>
            <person name="Hauser L."/>
            <person name="Kyrpides N."/>
            <person name="Ivanova N.N."/>
            <person name="Richardson P."/>
        </authorList>
    </citation>
    <scope>NUCLEOTIDE SEQUENCE [LARGE SCALE GENOMIC DNA]</scope>
    <source>
        <strain evidence="23">MP104C</strain>
    </source>
</reference>
<feature type="domain" description="Pyruvate kinase C-terminal" evidence="21">
    <location>
        <begin position="356"/>
        <end position="470"/>
    </location>
</feature>
<keyword evidence="11 18" id="KW-0418">Kinase</keyword>
<dbReference type="eggNOG" id="COG0469">
    <property type="taxonomic scope" value="Bacteria"/>
</dbReference>
<dbReference type="EMBL" id="CP000860">
    <property type="protein sequence ID" value="ACA59568.1"/>
    <property type="molecule type" value="Genomic_DNA"/>
</dbReference>
<dbReference type="PROSITE" id="PS00110">
    <property type="entry name" value="PYRUVATE_KINASE"/>
    <property type="match status" value="1"/>
</dbReference>
<dbReference type="Gene3D" id="2.40.33.10">
    <property type="entry name" value="PK beta-barrel domain-like"/>
    <property type="match status" value="1"/>
</dbReference>
<dbReference type="Gene3D" id="3.40.1380.20">
    <property type="entry name" value="Pyruvate kinase, C-terminal domain"/>
    <property type="match status" value="1"/>
</dbReference>
<keyword evidence="8 18" id="KW-0808">Transferase</keyword>
<dbReference type="NCBIfam" id="NF004978">
    <property type="entry name" value="PRK06354.1"/>
    <property type="match status" value="1"/>
</dbReference>
<dbReference type="FunFam" id="2.40.33.10:FF:000001">
    <property type="entry name" value="Pyruvate kinase"/>
    <property type="match status" value="1"/>
</dbReference>
<dbReference type="Pfam" id="PF02887">
    <property type="entry name" value="PK_C"/>
    <property type="match status" value="1"/>
</dbReference>
<feature type="domain" description="Pyruvate kinase barrel" evidence="19">
    <location>
        <begin position="1"/>
        <end position="322"/>
    </location>
</feature>
<dbReference type="EC" id="2.7.1.40" evidence="6 17"/>
<reference evidence="22 23" key="2">
    <citation type="journal article" date="2008" name="Science">
        <title>Environmental genomics reveals a single-species ecosystem deep within Earth.</title>
        <authorList>
            <person name="Chivian D."/>
            <person name="Brodie E.L."/>
            <person name="Alm E.J."/>
            <person name="Culley D.E."/>
            <person name="Dehal P.S."/>
            <person name="Desantis T.Z."/>
            <person name="Gihring T.M."/>
            <person name="Lapidus A."/>
            <person name="Lin L.H."/>
            <person name="Lowry S.R."/>
            <person name="Moser D.P."/>
            <person name="Richardson P.M."/>
            <person name="Southam G."/>
            <person name="Wanger G."/>
            <person name="Pratt L.M."/>
            <person name="Andersen G.L."/>
            <person name="Hazen T.C."/>
            <person name="Brockman F.J."/>
            <person name="Arkin A.P."/>
            <person name="Onstott T.C."/>
        </authorList>
    </citation>
    <scope>NUCLEOTIDE SEQUENCE [LARGE SCALE GENOMIC DNA]</scope>
    <source>
        <strain evidence="22 23">MP104C</strain>
    </source>
</reference>
<dbReference type="Gene3D" id="3.50.30.10">
    <property type="entry name" value="Phosphohistidine domain"/>
    <property type="match status" value="1"/>
</dbReference>
<organism evidence="22 23">
    <name type="scientific">Desulforudis audaxviator (strain MP104C)</name>
    <dbReference type="NCBI Taxonomy" id="477974"/>
    <lineage>
        <taxon>Bacteria</taxon>
        <taxon>Bacillati</taxon>
        <taxon>Bacillota</taxon>
        <taxon>Clostridia</taxon>
        <taxon>Thermoanaerobacterales</taxon>
        <taxon>Candidatus Desulforudaceae</taxon>
        <taxon>Candidatus Desulforudis</taxon>
    </lineage>
</organism>
<keyword evidence="12" id="KW-0067">ATP-binding</keyword>
<comment type="similarity">
    <text evidence="5 18">Belongs to the pyruvate kinase family.</text>
</comment>
<dbReference type="InterPro" id="IPR015795">
    <property type="entry name" value="Pyrv_Knase_C"/>
</dbReference>
<dbReference type="Gene3D" id="3.20.20.60">
    <property type="entry name" value="Phosphoenolpyruvate-binding domains"/>
    <property type="match status" value="1"/>
</dbReference>
<dbReference type="FunFam" id="3.20.20.60:FF:000025">
    <property type="entry name" value="Pyruvate kinase"/>
    <property type="match status" value="1"/>
</dbReference>
<evidence type="ECO:0000256" key="15">
    <source>
        <dbReference type="ARBA" id="ARBA00023152"/>
    </source>
</evidence>
<dbReference type="STRING" id="477974.Daud_1056"/>
<gene>
    <name evidence="22" type="ordered locus">Daud_1056</name>
</gene>
<keyword evidence="23" id="KW-1185">Reference proteome</keyword>
<sequence>MRHTKIICTIGPASESVEVLSRMVESGMNISRHNFSHGSREEHRRRINNVRTAAARTGRTVGIMVDLRGPKIRIGDLEPEPVELKAGDELTLTTEVIKGNRRRISVDYQPLPREVGPGNTILLGDGLVGLEVLRVEGSEVLCRVLNDALLTSRKGVNLPGVRTSIPTVTEKDIRDLHFALELGFDFVAASFVRRAEDILSVRAILEKFESEAHIVAKIETWEAVENLDDIIKVTDAVMVARGDLGLEIAAEEVPLVQKKIIARCNLAGKPVITATQMLESMIHNPRPTRAEASDVANAILDGTDAVMLSAETATGEYPVAAVETMDRIARRAEADLPYGMLLHQRHRDISRRTVTDAISYATCATAADLDAAAIITATQTGYTARMVAKYRPARPIVAVTPREDVVRRLTLLWGVQPVYVQEEIEDTDRMISASIEAALAAGLIRGGDLVVITAGVPVGLHGSTNLLKVHTVGNVLARGIGIGNQAVTGSLKIAHSAAEALVKIEPGDILVTRATDRDYVPAIEKSSGVITEVGGLTSHAAVVCLQFNLPVIVGVTGATEILDEGAIVTIDALRGLVYSGATRVL</sequence>
<dbReference type="HOGENOM" id="CLU_015439_0_2_9"/>
<dbReference type="AlphaFoldDB" id="B1I3H0"/>
<proteinExistence type="inferred from homology"/>
<evidence type="ECO:0000313" key="23">
    <source>
        <dbReference type="Proteomes" id="UP000008544"/>
    </source>
</evidence>
<dbReference type="SUPFAM" id="SSF52009">
    <property type="entry name" value="Phosphohistidine domain"/>
    <property type="match status" value="1"/>
</dbReference>
<dbReference type="NCBIfam" id="TIGR01064">
    <property type="entry name" value="pyruv_kin"/>
    <property type="match status" value="1"/>
</dbReference>
<dbReference type="GO" id="GO:0016301">
    <property type="term" value="F:kinase activity"/>
    <property type="evidence" value="ECO:0007669"/>
    <property type="project" value="UniProtKB-KW"/>
</dbReference>
<dbReference type="GO" id="GO:0005524">
    <property type="term" value="F:ATP binding"/>
    <property type="evidence" value="ECO:0007669"/>
    <property type="project" value="UniProtKB-KW"/>
</dbReference>
<dbReference type="Pfam" id="PF00224">
    <property type="entry name" value="PK"/>
    <property type="match status" value="1"/>
</dbReference>
<dbReference type="GO" id="GO:0004743">
    <property type="term" value="F:pyruvate kinase activity"/>
    <property type="evidence" value="ECO:0007669"/>
    <property type="project" value="UniProtKB-UniRule"/>
</dbReference>
<dbReference type="SUPFAM" id="SSF51621">
    <property type="entry name" value="Phosphoenolpyruvate/pyruvate domain"/>
    <property type="match status" value="1"/>
</dbReference>
<evidence type="ECO:0000259" key="21">
    <source>
        <dbReference type="Pfam" id="PF02887"/>
    </source>
</evidence>
<dbReference type="NCBIfam" id="NF004491">
    <property type="entry name" value="PRK05826.1"/>
    <property type="match status" value="1"/>
</dbReference>
<evidence type="ECO:0000256" key="4">
    <source>
        <dbReference type="ARBA" id="ARBA00006237"/>
    </source>
</evidence>
<comment type="similarity">
    <text evidence="4">In the C-terminal section; belongs to the PEP-utilizing enzyme family.</text>
</comment>
<evidence type="ECO:0000259" key="19">
    <source>
        <dbReference type="Pfam" id="PF00224"/>
    </source>
</evidence>
<evidence type="ECO:0000256" key="2">
    <source>
        <dbReference type="ARBA" id="ARBA00001958"/>
    </source>
</evidence>
<dbReference type="InterPro" id="IPR036918">
    <property type="entry name" value="Pyrv_Knase_C_sf"/>
</dbReference>
<evidence type="ECO:0000256" key="12">
    <source>
        <dbReference type="ARBA" id="ARBA00022840"/>
    </source>
</evidence>
<dbReference type="Pfam" id="PF00391">
    <property type="entry name" value="PEP-utilizers"/>
    <property type="match status" value="1"/>
</dbReference>
<evidence type="ECO:0000313" key="22">
    <source>
        <dbReference type="EMBL" id="ACA59568.1"/>
    </source>
</evidence>
<evidence type="ECO:0000256" key="14">
    <source>
        <dbReference type="ARBA" id="ARBA00022958"/>
    </source>
</evidence>
<comment type="pathway">
    <text evidence="3 18">Carbohydrate degradation; glycolysis; pyruvate from D-glyceraldehyde 3-phosphate: step 5/5.</text>
</comment>
<dbReference type="InterPro" id="IPR008279">
    <property type="entry name" value="PEP-util_enz_mobile_dom"/>
</dbReference>
<dbReference type="InterPro" id="IPR001697">
    <property type="entry name" value="Pyr_Knase"/>
</dbReference>
<dbReference type="InterPro" id="IPR015806">
    <property type="entry name" value="Pyrv_Knase_insert_dom_sf"/>
</dbReference>
<evidence type="ECO:0000256" key="3">
    <source>
        <dbReference type="ARBA" id="ARBA00004997"/>
    </source>
</evidence>
<keyword evidence="14" id="KW-0630">Potassium</keyword>
<dbReference type="InterPro" id="IPR018209">
    <property type="entry name" value="Pyrv_Knase_AS"/>
</dbReference>
<evidence type="ECO:0000256" key="13">
    <source>
        <dbReference type="ARBA" id="ARBA00022842"/>
    </source>
</evidence>
<evidence type="ECO:0000256" key="5">
    <source>
        <dbReference type="ARBA" id="ARBA00008663"/>
    </source>
</evidence>
<dbReference type="RefSeq" id="WP_012302154.1">
    <property type="nucleotide sequence ID" value="NC_010424.1"/>
</dbReference>
<keyword evidence="9" id="KW-0479">Metal-binding</keyword>
<dbReference type="Proteomes" id="UP000008544">
    <property type="component" value="Chromosome"/>
</dbReference>
<dbReference type="SUPFAM" id="SSF52935">
    <property type="entry name" value="PK C-terminal domain-like"/>
    <property type="match status" value="1"/>
</dbReference>
<evidence type="ECO:0000256" key="11">
    <source>
        <dbReference type="ARBA" id="ARBA00022777"/>
    </source>
</evidence>
<dbReference type="InterPro" id="IPR015793">
    <property type="entry name" value="Pyrv_Knase_brl"/>
</dbReference>
<accession>B1I3H0</accession>
<comment type="cofactor">
    <cofactor evidence="2">
        <name>K(+)</name>
        <dbReference type="ChEBI" id="CHEBI:29103"/>
    </cofactor>
</comment>
<evidence type="ECO:0000259" key="20">
    <source>
        <dbReference type="Pfam" id="PF00391"/>
    </source>
</evidence>
<evidence type="ECO:0000256" key="8">
    <source>
        <dbReference type="ARBA" id="ARBA00022679"/>
    </source>
</evidence>
<keyword evidence="16 22" id="KW-0670">Pyruvate</keyword>
<evidence type="ECO:0000256" key="6">
    <source>
        <dbReference type="ARBA" id="ARBA00012142"/>
    </source>
</evidence>
<dbReference type="GO" id="GO:0030955">
    <property type="term" value="F:potassium ion binding"/>
    <property type="evidence" value="ECO:0007669"/>
    <property type="project" value="UniProtKB-UniRule"/>
</dbReference>
<dbReference type="GO" id="GO:0000287">
    <property type="term" value="F:magnesium ion binding"/>
    <property type="evidence" value="ECO:0007669"/>
    <property type="project" value="UniProtKB-UniRule"/>
</dbReference>
<evidence type="ECO:0000256" key="1">
    <source>
        <dbReference type="ARBA" id="ARBA00001946"/>
    </source>
</evidence>
<dbReference type="PANTHER" id="PTHR11817">
    <property type="entry name" value="PYRUVATE KINASE"/>
    <property type="match status" value="1"/>
</dbReference>
<dbReference type="OrthoDB" id="9812123at2"/>
<dbReference type="KEGG" id="dau:Daud_1056"/>
<keyword evidence="13 18" id="KW-0460">Magnesium</keyword>
<dbReference type="InterPro" id="IPR011037">
    <property type="entry name" value="Pyrv_Knase-like_insert_dom_sf"/>
</dbReference>
<dbReference type="InterPro" id="IPR036637">
    <property type="entry name" value="Phosphohistidine_dom_sf"/>
</dbReference>
<comment type="catalytic activity">
    <reaction evidence="18">
        <text>pyruvate + ATP = phosphoenolpyruvate + ADP + H(+)</text>
        <dbReference type="Rhea" id="RHEA:18157"/>
        <dbReference type="ChEBI" id="CHEBI:15361"/>
        <dbReference type="ChEBI" id="CHEBI:15378"/>
        <dbReference type="ChEBI" id="CHEBI:30616"/>
        <dbReference type="ChEBI" id="CHEBI:58702"/>
        <dbReference type="ChEBI" id="CHEBI:456216"/>
        <dbReference type="EC" id="2.7.1.40"/>
    </reaction>
</comment>
<dbReference type="InterPro" id="IPR040442">
    <property type="entry name" value="Pyrv_kinase-like_dom_sf"/>
</dbReference>
<dbReference type="InterPro" id="IPR015813">
    <property type="entry name" value="Pyrv/PenolPyrv_kinase-like_dom"/>
</dbReference>
<evidence type="ECO:0000256" key="17">
    <source>
        <dbReference type="NCBIfam" id="TIGR01064"/>
    </source>
</evidence>
<keyword evidence="15 18" id="KW-0324">Glycolysis</keyword>
<protein>
    <recommendedName>
        <fullName evidence="7 17">Pyruvate kinase</fullName>
        <ecNumber evidence="6 17">2.7.1.40</ecNumber>
    </recommendedName>
</protein>
<name>B1I3H0_DESAP</name>
<dbReference type="PRINTS" id="PR01050">
    <property type="entry name" value="PYRUVTKNASE"/>
</dbReference>
<comment type="cofactor">
    <cofactor evidence="1">
        <name>Mg(2+)</name>
        <dbReference type="ChEBI" id="CHEBI:18420"/>
    </cofactor>
</comment>
<evidence type="ECO:0000256" key="16">
    <source>
        <dbReference type="ARBA" id="ARBA00023317"/>
    </source>
</evidence>
<evidence type="ECO:0000256" key="9">
    <source>
        <dbReference type="ARBA" id="ARBA00022723"/>
    </source>
</evidence>